<feature type="compositionally biased region" description="Low complexity" evidence="1">
    <location>
        <begin position="46"/>
        <end position="57"/>
    </location>
</feature>
<feature type="compositionally biased region" description="Acidic residues" evidence="1">
    <location>
        <begin position="58"/>
        <end position="76"/>
    </location>
</feature>
<name>A0A1B6FW08_9HEMI</name>
<accession>A0A1B6FW08</accession>
<evidence type="ECO:0000313" key="2">
    <source>
        <dbReference type="EMBL" id="JAS54387.1"/>
    </source>
</evidence>
<protein>
    <submittedName>
        <fullName evidence="2">Uncharacterized protein</fullName>
    </submittedName>
</protein>
<dbReference type="AlphaFoldDB" id="A0A1B6FW08"/>
<gene>
    <name evidence="2" type="ORF">g.13505</name>
</gene>
<sequence length="100" mass="11490">MSDLPSTSRNVRYDDPRSNERILQFLREIEDRESGEEIDDSDQDPDFSPSDVSGQSSDSDESTPEHADEELIDNEDEFLVVENYVDGEDEFFGGKMELYD</sequence>
<reference evidence="2" key="1">
    <citation type="submission" date="2015-11" db="EMBL/GenBank/DDBJ databases">
        <title>De novo transcriptome assembly of four potential Pierce s Disease insect vectors from Arizona vineyards.</title>
        <authorList>
            <person name="Tassone E.E."/>
        </authorList>
    </citation>
    <scope>NUCLEOTIDE SEQUENCE</scope>
</reference>
<dbReference type="EMBL" id="GECZ01015382">
    <property type="protein sequence ID" value="JAS54387.1"/>
    <property type="molecule type" value="Transcribed_RNA"/>
</dbReference>
<feature type="region of interest" description="Disordered" evidence="1">
    <location>
        <begin position="28"/>
        <end position="76"/>
    </location>
</feature>
<organism evidence="2">
    <name type="scientific">Cuerna arida</name>
    <dbReference type="NCBI Taxonomy" id="1464854"/>
    <lineage>
        <taxon>Eukaryota</taxon>
        <taxon>Metazoa</taxon>
        <taxon>Ecdysozoa</taxon>
        <taxon>Arthropoda</taxon>
        <taxon>Hexapoda</taxon>
        <taxon>Insecta</taxon>
        <taxon>Pterygota</taxon>
        <taxon>Neoptera</taxon>
        <taxon>Paraneoptera</taxon>
        <taxon>Hemiptera</taxon>
        <taxon>Auchenorrhyncha</taxon>
        <taxon>Membracoidea</taxon>
        <taxon>Cicadellidae</taxon>
        <taxon>Cicadellinae</taxon>
        <taxon>Proconiini</taxon>
        <taxon>Cuerna</taxon>
    </lineage>
</organism>
<feature type="compositionally biased region" description="Acidic residues" evidence="1">
    <location>
        <begin position="33"/>
        <end position="45"/>
    </location>
</feature>
<proteinExistence type="predicted"/>
<evidence type="ECO:0000256" key="1">
    <source>
        <dbReference type="SAM" id="MobiDB-lite"/>
    </source>
</evidence>